<dbReference type="RefSeq" id="XP_046060603.1">
    <property type="nucleotide sequence ID" value="XM_046204572.1"/>
</dbReference>
<evidence type="ECO:0000313" key="1">
    <source>
        <dbReference type="EMBL" id="KAH3665399.1"/>
    </source>
</evidence>
<protein>
    <submittedName>
        <fullName evidence="1">Uncharacterized protein</fullName>
    </submittedName>
</protein>
<accession>A0A9P8P663</accession>
<dbReference type="AlphaFoldDB" id="A0A9P8P663"/>
<reference evidence="1" key="2">
    <citation type="submission" date="2021-01" db="EMBL/GenBank/DDBJ databases">
        <authorList>
            <person name="Schikora-Tamarit M.A."/>
        </authorList>
    </citation>
    <scope>NUCLEOTIDE SEQUENCE</scope>
    <source>
        <strain evidence="1">CBS6075</strain>
    </source>
</reference>
<keyword evidence="2" id="KW-1185">Reference proteome</keyword>
<dbReference type="GeneID" id="70235548"/>
<dbReference type="OrthoDB" id="10302121at2759"/>
<dbReference type="Proteomes" id="UP000769157">
    <property type="component" value="Unassembled WGS sequence"/>
</dbReference>
<reference evidence="1" key="1">
    <citation type="journal article" date="2021" name="Open Biol.">
        <title>Shared evolutionary footprints suggest mitochondrial oxidative damage underlies multiple complex I losses in fungi.</title>
        <authorList>
            <person name="Schikora-Tamarit M.A."/>
            <person name="Marcet-Houben M."/>
            <person name="Nosek J."/>
            <person name="Gabaldon T."/>
        </authorList>
    </citation>
    <scope>NUCLEOTIDE SEQUENCE</scope>
    <source>
        <strain evidence="1">CBS6075</strain>
    </source>
</reference>
<sequence length="99" mass="10666">MIGASSCSIKENLTLIDSSTVSSIVKSLSFLNNPELAAISEDDPAAEYAVTFFNIDNDFLEISGLENPTYNEMFATSGKFKRRTSANDCNPPVPIPEAA</sequence>
<name>A0A9P8P663_9ASCO</name>
<evidence type="ECO:0000313" key="2">
    <source>
        <dbReference type="Proteomes" id="UP000769157"/>
    </source>
</evidence>
<dbReference type="EMBL" id="JAEUBE010000295">
    <property type="protein sequence ID" value="KAH3665399.1"/>
    <property type="molecule type" value="Genomic_DNA"/>
</dbReference>
<comment type="caution">
    <text evidence="1">The sequence shown here is derived from an EMBL/GenBank/DDBJ whole genome shotgun (WGS) entry which is preliminary data.</text>
</comment>
<gene>
    <name evidence="1" type="ORF">OGAPHI_003583</name>
</gene>
<organism evidence="1 2">
    <name type="scientific">Ogataea philodendri</name>
    <dbReference type="NCBI Taxonomy" id="1378263"/>
    <lineage>
        <taxon>Eukaryota</taxon>
        <taxon>Fungi</taxon>
        <taxon>Dikarya</taxon>
        <taxon>Ascomycota</taxon>
        <taxon>Saccharomycotina</taxon>
        <taxon>Pichiomycetes</taxon>
        <taxon>Pichiales</taxon>
        <taxon>Pichiaceae</taxon>
        <taxon>Ogataea</taxon>
    </lineage>
</organism>
<proteinExistence type="predicted"/>